<protein>
    <submittedName>
        <fullName evidence="1">Uncharacterized protein</fullName>
    </submittedName>
</protein>
<organism evidence="1 2">
    <name type="scientific">Metabacillus malikii</name>
    <dbReference type="NCBI Taxonomy" id="1504265"/>
    <lineage>
        <taxon>Bacteria</taxon>
        <taxon>Bacillati</taxon>
        <taxon>Bacillota</taxon>
        <taxon>Bacilli</taxon>
        <taxon>Bacillales</taxon>
        <taxon>Bacillaceae</taxon>
        <taxon>Metabacillus</taxon>
    </lineage>
</organism>
<accession>A0ABT9ZMD7</accession>
<sequence length="43" mass="4895">MSEFIIDSNDIIYEDFSQASVAVDACFLLAYLDTDDREEIGFL</sequence>
<comment type="caution">
    <text evidence="1">The sequence shown here is derived from an EMBL/GenBank/DDBJ whole genome shotgun (WGS) entry which is preliminary data.</text>
</comment>
<dbReference type="RefSeq" id="WP_307345876.1">
    <property type="nucleotide sequence ID" value="NZ_JAUSUD010000030.1"/>
</dbReference>
<reference evidence="1 2" key="1">
    <citation type="submission" date="2023-07" db="EMBL/GenBank/DDBJ databases">
        <title>Genomic Encyclopedia of Type Strains, Phase IV (KMG-IV): sequencing the most valuable type-strain genomes for metagenomic binning, comparative biology and taxonomic classification.</title>
        <authorList>
            <person name="Goeker M."/>
        </authorList>
    </citation>
    <scope>NUCLEOTIDE SEQUENCE [LARGE SCALE GENOMIC DNA]</scope>
    <source>
        <strain evidence="1 2">DSM 29005</strain>
    </source>
</reference>
<name>A0ABT9ZMD7_9BACI</name>
<proteinExistence type="predicted"/>
<evidence type="ECO:0000313" key="1">
    <source>
        <dbReference type="EMBL" id="MDQ0233074.1"/>
    </source>
</evidence>
<dbReference type="Proteomes" id="UP001234495">
    <property type="component" value="Unassembled WGS sequence"/>
</dbReference>
<keyword evidence="2" id="KW-1185">Reference proteome</keyword>
<gene>
    <name evidence="1" type="ORF">J2S19_004415</name>
</gene>
<dbReference type="EMBL" id="JAUSUD010000030">
    <property type="protein sequence ID" value="MDQ0233074.1"/>
    <property type="molecule type" value="Genomic_DNA"/>
</dbReference>
<evidence type="ECO:0000313" key="2">
    <source>
        <dbReference type="Proteomes" id="UP001234495"/>
    </source>
</evidence>